<dbReference type="OrthoDB" id="72441at2759"/>
<name>A0A1Y1YRI5_9FUNG</name>
<evidence type="ECO:0000313" key="1">
    <source>
        <dbReference type="EMBL" id="ORY00642.1"/>
    </source>
</evidence>
<organism evidence="1 2">
    <name type="scientific">Basidiobolus meristosporus CBS 931.73</name>
    <dbReference type="NCBI Taxonomy" id="1314790"/>
    <lineage>
        <taxon>Eukaryota</taxon>
        <taxon>Fungi</taxon>
        <taxon>Fungi incertae sedis</taxon>
        <taxon>Zoopagomycota</taxon>
        <taxon>Entomophthoromycotina</taxon>
        <taxon>Basidiobolomycetes</taxon>
        <taxon>Basidiobolales</taxon>
        <taxon>Basidiobolaceae</taxon>
        <taxon>Basidiobolus</taxon>
    </lineage>
</organism>
<keyword evidence="2" id="KW-1185">Reference proteome</keyword>
<dbReference type="AlphaFoldDB" id="A0A1Y1YRI5"/>
<dbReference type="PANTHER" id="PTHR23250">
    <property type="entry name" value="DYSFERLIN-RELATED"/>
    <property type="match status" value="1"/>
</dbReference>
<dbReference type="EMBL" id="MCFE01000080">
    <property type="protein sequence ID" value="ORY00642.1"/>
    <property type="molecule type" value="Genomic_DNA"/>
</dbReference>
<proteinExistence type="predicted"/>
<reference evidence="1 2" key="1">
    <citation type="submission" date="2016-07" db="EMBL/GenBank/DDBJ databases">
        <title>Pervasive Adenine N6-methylation of Active Genes in Fungi.</title>
        <authorList>
            <consortium name="DOE Joint Genome Institute"/>
            <person name="Mondo S.J."/>
            <person name="Dannebaum R.O."/>
            <person name="Kuo R.C."/>
            <person name="Labutti K."/>
            <person name="Haridas S."/>
            <person name="Kuo A."/>
            <person name="Salamov A."/>
            <person name="Ahrendt S.R."/>
            <person name="Lipzen A."/>
            <person name="Sullivan W."/>
            <person name="Andreopoulos W.B."/>
            <person name="Clum A."/>
            <person name="Lindquist E."/>
            <person name="Daum C."/>
            <person name="Ramamoorthy G.K."/>
            <person name="Gryganskyi A."/>
            <person name="Culley D."/>
            <person name="Magnuson J.K."/>
            <person name="James T.Y."/>
            <person name="O'Malley M.A."/>
            <person name="Stajich J.E."/>
            <person name="Spatafora J.W."/>
            <person name="Visel A."/>
            <person name="Grigoriev I.V."/>
        </authorList>
    </citation>
    <scope>NUCLEOTIDE SEQUENCE [LARGE SCALE GENOMIC DNA]</scope>
    <source>
        <strain evidence="1 2">CBS 931.73</strain>
    </source>
</reference>
<comment type="caution">
    <text evidence="1">The sequence shown here is derived from an EMBL/GenBank/DDBJ whole genome shotgun (WGS) entry which is preliminary data.</text>
</comment>
<dbReference type="STRING" id="1314790.A0A1Y1YRI5"/>
<dbReference type="PANTHER" id="PTHR23250:SF1">
    <property type="entry name" value="TECTONIN BETA-PROPELLER REPEAT-CONTAINING PROTEIN 1"/>
    <property type="match status" value="1"/>
</dbReference>
<dbReference type="Proteomes" id="UP000193498">
    <property type="component" value="Unassembled WGS sequence"/>
</dbReference>
<protein>
    <submittedName>
        <fullName evidence="1">Uncharacterized protein</fullName>
    </submittedName>
</protein>
<evidence type="ECO:0000313" key="2">
    <source>
        <dbReference type="Proteomes" id="UP000193498"/>
    </source>
</evidence>
<dbReference type="InterPro" id="IPR051513">
    <property type="entry name" value="Tectonin_beta-prop"/>
</dbReference>
<accession>A0A1Y1YRI5</accession>
<dbReference type="InParanoid" id="A0A1Y1YRI5"/>
<sequence>MSMLEDDLERGLTVEVLYENQRGLWICGTPHFSHRMLNPFDSAPWTDKFQRFSPVDIHSAQLPDPSWDWADPYWYIDSSGDIDEEGWEYAFMFGSNSWHDSSGHLFDEEGGFDIDHKPTFADRQMRYITPNSPDKSEEDTPIKSKGIVAKLRECRIDRERFIIIDEYLKLTNKIELQEKVPVYVDIDISKYLNEFDFYSDYKMVVKGT</sequence>
<gene>
    <name evidence="1" type="ORF">K493DRAFT_298801</name>
</gene>